<keyword evidence="4" id="KW-1133">Transmembrane helix</keyword>
<dbReference type="EMBL" id="CAXHTB010000001">
    <property type="protein sequence ID" value="CAL0300047.1"/>
    <property type="molecule type" value="Genomic_DNA"/>
</dbReference>
<dbReference type="PANTHER" id="PTHR32001">
    <property type="entry name" value="KERATINOCYTE-ASSOCIATED PROTEIN 2"/>
    <property type="match status" value="1"/>
</dbReference>
<organism evidence="6 7">
    <name type="scientific">Lupinus luteus</name>
    <name type="common">European yellow lupine</name>
    <dbReference type="NCBI Taxonomy" id="3873"/>
    <lineage>
        <taxon>Eukaryota</taxon>
        <taxon>Viridiplantae</taxon>
        <taxon>Streptophyta</taxon>
        <taxon>Embryophyta</taxon>
        <taxon>Tracheophyta</taxon>
        <taxon>Spermatophyta</taxon>
        <taxon>Magnoliopsida</taxon>
        <taxon>eudicotyledons</taxon>
        <taxon>Gunneridae</taxon>
        <taxon>Pentapetalae</taxon>
        <taxon>rosids</taxon>
        <taxon>fabids</taxon>
        <taxon>Fabales</taxon>
        <taxon>Fabaceae</taxon>
        <taxon>Papilionoideae</taxon>
        <taxon>50 kb inversion clade</taxon>
        <taxon>genistoids sensu lato</taxon>
        <taxon>core genistoids</taxon>
        <taxon>Genisteae</taxon>
        <taxon>Lupinus</taxon>
    </lineage>
</organism>
<comment type="subcellular location">
    <subcellularLocation>
        <location evidence="1">Membrane</location>
        <topology evidence="1">Multi-pass membrane protein</topology>
    </subcellularLocation>
</comment>
<evidence type="ECO:0000256" key="4">
    <source>
        <dbReference type="ARBA" id="ARBA00022989"/>
    </source>
</evidence>
<dbReference type="InterPro" id="IPR018614">
    <property type="entry name" value="KRTCAP2"/>
</dbReference>
<keyword evidence="3" id="KW-0812">Transmembrane</keyword>
<comment type="caution">
    <text evidence="6">The sequence shown here is derived from an EMBL/GenBank/DDBJ whole genome shotgun (WGS) entry which is preliminary data.</text>
</comment>
<reference evidence="6 7" key="1">
    <citation type="submission" date="2024-03" db="EMBL/GenBank/DDBJ databases">
        <authorList>
            <person name="Martinez-Hernandez J."/>
        </authorList>
    </citation>
    <scope>NUCLEOTIDE SEQUENCE [LARGE SCALE GENOMIC DNA]</scope>
</reference>
<keyword evidence="5" id="KW-0472">Membrane</keyword>
<accession>A0AAV1VT25</accession>
<proteinExistence type="inferred from homology"/>
<evidence type="ECO:0000313" key="7">
    <source>
        <dbReference type="Proteomes" id="UP001497480"/>
    </source>
</evidence>
<dbReference type="GO" id="GO:0016020">
    <property type="term" value="C:membrane"/>
    <property type="evidence" value="ECO:0007669"/>
    <property type="project" value="UniProtKB-SubCell"/>
</dbReference>
<evidence type="ECO:0000256" key="2">
    <source>
        <dbReference type="ARBA" id="ARBA00007279"/>
    </source>
</evidence>
<dbReference type="Pfam" id="PF09775">
    <property type="entry name" value="Keratin_assoc"/>
    <property type="match status" value="1"/>
</dbReference>
<dbReference type="Proteomes" id="UP001497480">
    <property type="component" value="Unassembled WGS sequence"/>
</dbReference>
<protein>
    <submittedName>
        <fullName evidence="6">Uncharacterized protein</fullName>
    </submittedName>
</protein>
<comment type="similarity">
    <text evidence="2">Belongs to the KRTCAP2 family.</text>
</comment>
<evidence type="ECO:0000256" key="3">
    <source>
        <dbReference type="ARBA" id="ARBA00022692"/>
    </source>
</evidence>
<evidence type="ECO:0000256" key="1">
    <source>
        <dbReference type="ARBA" id="ARBA00004141"/>
    </source>
</evidence>
<dbReference type="AlphaFoldDB" id="A0AAV1VT25"/>
<sequence>MHLSTTDYGSYLQNVTVAEVVALIADSIVHRVYITTCFLFSPGLLYDVNKIFASALSTTESRTKKQDVRA</sequence>
<name>A0AAV1VT25_LUPLU</name>
<evidence type="ECO:0000256" key="5">
    <source>
        <dbReference type="ARBA" id="ARBA00023136"/>
    </source>
</evidence>
<dbReference type="PANTHER" id="PTHR32001:SF1">
    <property type="entry name" value="KERATINOCYTE-ASSOCIATED PROTEIN 2"/>
    <property type="match status" value="1"/>
</dbReference>
<keyword evidence="7" id="KW-1185">Reference proteome</keyword>
<gene>
    <name evidence="6" type="ORF">LLUT_LOCUS1107</name>
</gene>
<evidence type="ECO:0000313" key="6">
    <source>
        <dbReference type="EMBL" id="CAL0300047.1"/>
    </source>
</evidence>